<dbReference type="AlphaFoldDB" id="A0A7X9RWK4"/>
<evidence type="ECO:0000313" key="2">
    <source>
        <dbReference type="EMBL" id="NME70028.1"/>
    </source>
</evidence>
<organism evidence="2 3">
    <name type="scientific">Flammeovirga aprica JL-4</name>
    <dbReference type="NCBI Taxonomy" id="694437"/>
    <lineage>
        <taxon>Bacteria</taxon>
        <taxon>Pseudomonadati</taxon>
        <taxon>Bacteroidota</taxon>
        <taxon>Cytophagia</taxon>
        <taxon>Cytophagales</taxon>
        <taxon>Flammeovirgaceae</taxon>
        <taxon>Flammeovirga</taxon>
    </lineage>
</organism>
<name>A0A7X9RWK4_9BACT</name>
<keyword evidence="3" id="KW-1185">Reference proteome</keyword>
<sequence length="641" mass="71789">MKYRLNFFFFLFLFLINTVSAKDDDGDLLQRIISIDIKKQTLEVALEEIKRQGGFSFSYNPAIIDLYKEVSFKGQNVTVKAVLTDIMGYDYEFKQIGTHIIIRETLSLTIRPIDQRKRKTREEIQRLKENILLKGRVIDAATGMGLQNVVVYDESQKVLTLTDSMGYYALKVPLERMQKGVYFRNRGYYDTMVQFNPGKDEDEVLYNIGLSPYNDNARPVSSDLAISTQNPHQLDIVKRFVPKKVDVISNSIEYVERRGAQFTLVPFLSNNNFLGGSYTNRFSFNVLLGYSAGVDRGLEIGGLVNINRFHMKGAQIGGISNIVGGNVTGAQIGGIVNFNMGEMNGLQIGGISNVVADSVIGVQIGGISNVVRENVRGFQLGGITSTTRTSVKGLQLSGIYSYSREIRGAQISGILNTNHKDIKGFQLAGITNHSRNITGWQVSGIFNHASGEIKGLQLAGIYNYADTLKGVQIGLVNTAKDGRKGVPIGLFSYYNNGYHSVSYHLDEFSMLNFSFQTGTRKFYNYYKVGASVFASNYLEGYEGYHFGIGFGAYLFKRLLTEVGVHGNFNNATSKFEHRFAKWSLMYEQPIWKGISITLGPSVNYDPFLRDNEYVAPPSFYSEQTEFGHFWISGTVGVRFSW</sequence>
<dbReference type="InterPro" id="IPR008969">
    <property type="entry name" value="CarboxyPept-like_regulatory"/>
</dbReference>
<dbReference type="InterPro" id="IPR058093">
    <property type="entry name" value="LA_2272-like"/>
</dbReference>
<dbReference type="RefSeq" id="WP_169658278.1">
    <property type="nucleotide sequence ID" value="NZ_JABANE010000053.1"/>
</dbReference>
<accession>A0A7X9RWK4</accession>
<comment type="caution">
    <text evidence="2">The sequence shown here is derived from an EMBL/GenBank/DDBJ whole genome shotgun (WGS) entry which is preliminary data.</text>
</comment>
<feature type="signal peptide" evidence="1">
    <location>
        <begin position="1"/>
        <end position="21"/>
    </location>
</feature>
<dbReference type="Proteomes" id="UP000576082">
    <property type="component" value="Unassembled WGS sequence"/>
</dbReference>
<proteinExistence type="predicted"/>
<protein>
    <submittedName>
        <fullName evidence="2">Uncharacterized protein</fullName>
    </submittedName>
</protein>
<keyword evidence="1" id="KW-0732">Signal</keyword>
<gene>
    <name evidence="2" type="ORF">HHU12_18790</name>
</gene>
<feature type="chain" id="PRO_5030614279" evidence="1">
    <location>
        <begin position="22"/>
        <end position="641"/>
    </location>
</feature>
<dbReference type="NCBIfam" id="NF047436">
    <property type="entry name" value="LA_2272_repeat"/>
    <property type="match status" value="1"/>
</dbReference>
<dbReference type="EMBL" id="JABANE010000053">
    <property type="protein sequence ID" value="NME70028.1"/>
    <property type="molecule type" value="Genomic_DNA"/>
</dbReference>
<reference evidence="2 3" key="1">
    <citation type="submission" date="2020-04" db="EMBL/GenBank/DDBJ databases">
        <title>Flammeovirga sp. SR4, a novel species isolated from seawater.</title>
        <authorList>
            <person name="Wang X."/>
        </authorList>
    </citation>
    <scope>NUCLEOTIDE SEQUENCE [LARGE SCALE GENOMIC DNA]</scope>
    <source>
        <strain evidence="2 3">ATCC 23126</strain>
    </source>
</reference>
<dbReference type="SUPFAM" id="SSF49464">
    <property type="entry name" value="Carboxypeptidase regulatory domain-like"/>
    <property type="match status" value="1"/>
</dbReference>
<evidence type="ECO:0000256" key="1">
    <source>
        <dbReference type="SAM" id="SignalP"/>
    </source>
</evidence>
<evidence type="ECO:0000313" key="3">
    <source>
        <dbReference type="Proteomes" id="UP000576082"/>
    </source>
</evidence>